<reference evidence="3" key="2">
    <citation type="journal article" date="2022" name="Hortic Res">
        <title>The genome of Dioscorea zingiberensis sheds light on the biosynthesis, origin and evolution of the medicinally important diosgenin saponins.</title>
        <authorList>
            <person name="Li Y."/>
            <person name="Tan C."/>
            <person name="Li Z."/>
            <person name="Guo J."/>
            <person name="Li S."/>
            <person name="Chen X."/>
            <person name="Wang C."/>
            <person name="Dai X."/>
            <person name="Yang H."/>
            <person name="Song W."/>
            <person name="Hou L."/>
            <person name="Xu J."/>
            <person name="Tong Z."/>
            <person name="Xu A."/>
            <person name="Yuan X."/>
            <person name="Wang W."/>
            <person name="Yang Q."/>
            <person name="Chen L."/>
            <person name="Sun Z."/>
            <person name="Wang K."/>
            <person name="Pan B."/>
            <person name="Chen J."/>
            <person name="Bao Y."/>
            <person name="Liu F."/>
            <person name="Qi X."/>
            <person name="Gang D.R."/>
            <person name="Wen J."/>
            <person name="Li J."/>
        </authorList>
    </citation>
    <scope>NUCLEOTIDE SEQUENCE</scope>
    <source>
        <strain evidence="3">Dzin_1.0</strain>
    </source>
</reference>
<feature type="coiled-coil region" evidence="1">
    <location>
        <begin position="10"/>
        <end position="71"/>
    </location>
</feature>
<protein>
    <recommendedName>
        <fullName evidence="2">Factor of DNA methylation 1-5/IDN2 domain-containing protein</fullName>
    </recommendedName>
</protein>
<evidence type="ECO:0000259" key="2">
    <source>
        <dbReference type="Pfam" id="PF03469"/>
    </source>
</evidence>
<accession>A0A9D5D978</accession>
<dbReference type="PANTHER" id="PTHR21596:SF3">
    <property type="entry name" value="FACTOR OF DNA METHYLATION 1-RELATED"/>
    <property type="match status" value="1"/>
</dbReference>
<dbReference type="InterPro" id="IPR005379">
    <property type="entry name" value="FDM1-5/IDN2_XH"/>
</dbReference>
<comment type="caution">
    <text evidence="3">The sequence shown here is derived from an EMBL/GenBank/DDBJ whole genome shotgun (WGS) entry which is preliminary data.</text>
</comment>
<dbReference type="InterPro" id="IPR045177">
    <property type="entry name" value="FDM1-5/IDN2"/>
</dbReference>
<dbReference type="EMBL" id="JAGGNH010000001">
    <property type="protein sequence ID" value="KAJ0987476.1"/>
    <property type="molecule type" value="Genomic_DNA"/>
</dbReference>
<proteinExistence type="predicted"/>
<gene>
    <name evidence="3" type="ORF">J5N97_005832</name>
</gene>
<evidence type="ECO:0000313" key="3">
    <source>
        <dbReference type="EMBL" id="KAJ0987476.1"/>
    </source>
</evidence>
<dbReference type="Pfam" id="PF03469">
    <property type="entry name" value="XH"/>
    <property type="match status" value="1"/>
</dbReference>
<organism evidence="3 4">
    <name type="scientific">Dioscorea zingiberensis</name>
    <dbReference type="NCBI Taxonomy" id="325984"/>
    <lineage>
        <taxon>Eukaryota</taxon>
        <taxon>Viridiplantae</taxon>
        <taxon>Streptophyta</taxon>
        <taxon>Embryophyta</taxon>
        <taxon>Tracheophyta</taxon>
        <taxon>Spermatophyta</taxon>
        <taxon>Magnoliopsida</taxon>
        <taxon>Liliopsida</taxon>
        <taxon>Dioscoreales</taxon>
        <taxon>Dioscoreaceae</taxon>
        <taxon>Dioscorea</taxon>
    </lineage>
</organism>
<sequence length="187" mass="21964">MADENVSRLLEEQKRERMANLDLLRKLEKQLDAKQKLELQIEQLKGKSQVMEDIKKEIAEIKVELDAKVEEINYMQALNQDLITKERTCNDELQEARTELIMGLKETFGGHASIGIKRIGELDEKPFRKACKRKFPKYDAEVKAAMLCSDWQEKLKNPAWHPFKVIIHDGKEKFLDPFTVDHFKMRH</sequence>
<feature type="domain" description="Factor of DNA methylation 1-5/IDN2" evidence="2">
    <location>
        <begin position="117"/>
        <end position="173"/>
    </location>
</feature>
<name>A0A9D5D978_9LILI</name>
<keyword evidence="1" id="KW-0175">Coiled coil</keyword>
<reference evidence="3" key="1">
    <citation type="submission" date="2021-03" db="EMBL/GenBank/DDBJ databases">
        <authorList>
            <person name="Li Z."/>
            <person name="Yang C."/>
        </authorList>
    </citation>
    <scope>NUCLEOTIDE SEQUENCE</scope>
    <source>
        <strain evidence="3">Dzin_1.0</strain>
        <tissue evidence="3">Leaf</tissue>
    </source>
</reference>
<evidence type="ECO:0000256" key="1">
    <source>
        <dbReference type="SAM" id="Coils"/>
    </source>
</evidence>
<keyword evidence="4" id="KW-1185">Reference proteome</keyword>
<dbReference type="OrthoDB" id="687002at2759"/>
<dbReference type="AlphaFoldDB" id="A0A9D5D978"/>
<dbReference type="PANTHER" id="PTHR21596">
    <property type="entry name" value="RIBONUCLEASE P SUBUNIT P38"/>
    <property type="match status" value="1"/>
</dbReference>
<dbReference type="Proteomes" id="UP001085076">
    <property type="component" value="Miscellaneous, Linkage group lg01"/>
</dbReference>
<dbReference type="GO" id="GO:0080188">
    <property type="term" value="P:gene silencing by siRNA-directed DNA methylation"/>
    <property type="evidence" value="ECO:0007669"/>
    <property type="project" value="InterPro"/>
</dbReference>
<evidence type="ECO:0000313" key="4">
    <source>
        <dbReference type="Proteomes" id="UP001085076"/>
    </source>
</evidence>